<organism evidence="3 4">
    <name type="scientific">Monodelphis domestica</name>
    <name type="common">Gray short-tailed opossum</name>
    <dbReference type="NCBI Taxonomy" id="13616"/>
    <lineage>
        <taxon>Eukaryota</taxon>
        <taxon>Metazoa</taxon>
        <taxon>Chordata</taxon>
        <taxon>Craniata</taxon>
        <taxon>Vertebrata</taxon>
        <taxon>Euteleostomi</taxon>
        <taxon>Mammalia</taxon>
        <taxon>Metatheria</taxon>
        <taxon>Didelphimorphia</taxon>
        <taxon>Didelphidae</taxon>
        <taxon>Monodelphis</taxon>
    </lineage>
</organism>
<reference evidence="3" key="3">
    <citation type="submission" date="2025-09" db="UniProtKB">
        <authorList>
            <consortium name="Ensembl"/>
        </authorList>
    </citation>
    <scope>IDENTIFICATION</scope>
</reference>
<dbReference type="Bgee" id="ENSMODG00000050127">
    <property type="expression patterns" value="Expressed in blood and 15 other cell types or tissues"/>
</dbReference>
<dbReference type="InterPro" id="IPR013087">
    <property type="entry name" value="Znf_C2H2_type"/>
</dbReference>
<feature type="domain" description="C2H2-type" evidence="2">
    <location>
        <begin position="16"/>
        <end position="34"/>
    </location>
</feature>
<name>A0A5F8HEM1_MONDO</name>
<keyword evidence="1" id="KW-0479">Metal-binding</keyword>
<dbReference type="InParanoid" id="A0A5F8HEM1"/>
<dbReference type="Ensembl" id="ENSMODT00000088778.1">
    <property type="protein sequence ID" value="ENSMODP00000058351.1"/>
    <property type="gene ID" value="ENSMODG00000050127.1"/>
</dbReference>
<sequence>PVLGAPSALAVPLAARRCGACGKTFRYRSNLLEH</sequence>
<keyword evidence="1" id="KW-0863">Zinc-finger</keyword>
<protein>
    <recommendedName>
        <fullName evidence="2">C2H2-type domain-containing protein</fullName>
    </recommendedName>
</protein>
<keyword evidence="4" id="KW-1185">Reference proteome</keyword>
<evidence type="ECO:0000313" key="4">
    <source>
        <dbReference type="Proteomes" id="UP000002280"/>
    </source>
</evidence>
<reference evidence="3" key="1">
    <citation type="journal article" date="2007" name="Nature">
        <title>Genome of the marsupial Monodelphis domestica reveals innovation in non-coding sequences.</title>
        <authorList>
            <person name="Mikkelsen T.S."/>
            <person name="Wakefield M.J."/>
            <person name="Aken B."/>
            <person name="Amemiya C.T."/>
            <person name="Chang J.L."/>
            <person name="Duke S."/>
            <person name="Garber M."/>
            <person name="Gentles A.J."/>
            <person name="Goodstadt L."/>
            <person name="Heger A."/>
            <person name="Jurka J."/>
            <person name="Kamal M."/>
            <person name="Mauceli E."/>
            <person name="Searle S.M."/>
            <person name="Sharpe T."/>
            <person name="Baker M.L."/>
            <person name="Batzer M.A."/>
            <person name="Benos P.V."/>
            <person name="Belov K."/>
            <person name="Clamp M."/>
            <person name="Cook A."/>
            <person name="Cuff J."/>
            <person name="Das R."/>
            <person name="Davidow L."/>
            <person name="Deakin J.E."/>
            <person name="Fazzari M.J."/>
            <person name="Glass J.L."/>
            <person name="Grabherr M."/>
            <person name="Greally J.M."/>
            <person name="Gu W."/>
            <person name="Hore T.A."/>
            <person name="Huttley G.A."/>
            <person name="Kleber M."/>
            <person name="Jirtle R.L."/>
            <person name="Koina E."/>
            <person name="Lee J.T."/>
            <person name="Mahony S."/>
            <person name="Marra M.A."/>
            <person name="Miller R.D."/>
            <person name="Nicholls R.D."/>
            <person name="Oda M."/>
            <person name="Papenfuss A.T."/>
            <person name="Parra Z.E."/>
            <person name="Pollock D.D."/>
            <person name="Ray D.A."/>
            <person name="Schein J.E."/>
            <person name="Speed T.P."/>
            <person name="Thompson K."/>
            <person name="VandeBerg J.L."/>
            <person name="Wade C.M."/>
            <person name="Walker J.A."/>
            <person name="Waters P.D."/>
            <person name="Webber C."/>
            <person name="Weidman J.R."/>
            <person name="Xie X."/>
            <person name="Zody M.C."/>
            <person name="Baldwin J."/>
            <person name="Abdouelleil A."/>
            <person name="Abdulkadir J."/>
            <person name="Abebe A."/>
            <person name="Abera B."/>
            <person name="Abreu J."/>
            <person name="Acer S.C."/>
            <person name="Aftuck L."/>
            <person name="Alexander A."/>
            <person name="An P."/>
            <person name="Anderson E."/>
            <person name="Anderson S."/>
            <person name="Arachi H."/>
            <person name="Azer M."/>
            <person name="Bachantsang P."/>
            <person name="Barry A."/>
            <person name="Bayul T."/>
            <person name="Berlin A."/>
            <person name="Bessette D."/>
            <person name="Bloom T."/>
            <person name="Bloom T."/>
            <person name="Boguslavskiy L."/>
            <person name="Bonnet C."/>
            <person name="Boukhgalter B."/>
            <person name="Bourzgui I."/>
            <person name="Brown A."/>
            <person name="Cahill P."/>
            <person name="Channer S."/>
            <person name="Cheshatsang Y."/>
            <person name="Chuda L."/>
            <person name="Citroen M."/>
            <person name="Collymore A."/>
            <person name="Cooke P."/>
            <person name="Costello M."/>
            <person name="D'Aco K."/>
            <person name="Daza R."/>
            <person name="De Haan G."/>
            <person name="DeGray S."/>
            <person name="DeMaso C."/>
            <person name="Dhargay N."/>
            <person name="Dooley K."/>
            <person name="Dooley E."/>
            <person name="Doricent M."/>
            <person name="Dorje P."/>
            <person name="Dorjee K."/>
            <person name="Dupes A."/>
            <person name="Elong R."/>
            <person name="Falk J."/>
            <person name="Farina A."/>
            <person name="Faro S."/>
            <person name="Ferguson D."/>
            <person name="Fisher S."/>
            <person name="Foley C.D."/>
            <person name="Franke A."/>
            <person name="Friedrich D."/>
            <person name="Gadbois L."/>
            <person name="Gearin G."/>
            <person name="Gearin C.R."/>
            <person name="Giannoukos G."/>
            <person name="Goode T."/>
            <person name="Graham J."/>
            <person name="Grandbois E."/>
            <person name="Grewal S."/>
            <person name="Gyaltsen K."/>
            <person name="Hafez N."/>
            <person name="Hagos B."/>
            <person name="Hall J."/>
            <person name="Henson C."/>
            <person name="Hollinger A."/>
            <person name="Honan T."/>
            <person name="Huard M.D."/>
            <person name="Hughes L."/>
            <person name="Hurhula B."/>
            <person name="Husby M.E."/>
            <person name="Kamat A."/>
            <person name="Kanga B."/>
            <person name="Kashin S."/>
            <person name="Khazanovich D."/>
            <person name="Kisner P."/>
            <person name="Lance K."/>
            <person name="Lara M."/>
            <person name="Lee W."/>
            <person name="Lennon N."/>
            <person name="Letendre F."/>
            <person name="LeVine R."/>
            <person name="Lipovsky A."/>
            <person name="Liu X."/>
            <person name="Liu J."/>
            <person name="Liu S."/>
            <person name="Lokyitsang T."/>
            <person name="Lokyitsang Y."/>
            <person name="Lubonja R."/>
            <person name="Lui A."/>
            <person name="MacDonald P."/>
            <person name="Magnisalis V."/>
            <person name="Maru K."/>
            <person name="Matthews C."/>
            <person name="McCusker W."/>
            <person name="McDonough S."/>
            <person name="Mehta T."/>
            <person name="Meldrim J."/>
            <person name="Meneus L."/>
            <person name="Mihai O."/>
            <person name="Mihalev A."/>
            <person name="Mihova T."/>
            <person name="Mittelman R."/>
            <person name="Mlenga V."/>
            <person name="Montmayeur A."/>
            <person name="Mulrain L."/>
            <person name="Navidi A."/>
            <person name="Naylor J."/>
            <person name="Negash T."/>
            <person name="Nguyen T."/>
            <person name="Nguyen N."/>
            <person name="Nicol R."/>
            <person name="Norbu C."/>
            <person name="Norbu N."/>
            <person name="Novod N."/>
            <person name="O'Neill B."/>
            <person name="Osman S."/>
            <person name="Markiewicz E."/>
            <person name="Oyono O.L."/>
            <person name="Patti C."/>
            <person name="Phunkhang P."/>
            <person name="Pierre F."/>
            <person name="Priest M."/>
            <person name="Raghuraman S."/>
            <person name="Rege F."/>
            <person name="Reyes R."/>
            <person name="Rise C."/>
            <person name="Rogov P."/>
            <person name="Ross K."/>
            <person name="Ryan E."/>
            <person name="Settipalli S."/>
            <person name="Shea T."/>
            <person name="Sherpa N."/>
            <person name="Shi L."/>
            <person name="Shih D."/>
            <person name="Sparrow T."/>
            <person name="Spaulding J."/>
            <person name="Stalker J."/>
            <person name="Stange-Thomann N."/>
            <person name="Stavropoulos S."/>
            <person name="Stone C."/>
            <person name="Strader C."/>
            <person name="Tesfaye S."/>
            <person name="Thomson T."/>
            <person name="Thoulutsang Y."/>
            <person name="Thoulutsang D."/>
            <person name="Topham K."/>
            <person name="Topping I."/>
            <person name="Tsamla T."/>
            <person name="Vassiliev H."/>
            <person name="Vo A."/>
            <person name="Wangchuk T."/>
            <person name="Wangdi T."/>
            <person name="Weiand M."/>
            <person name="Wilkinson J."/>
            <person name="Wilson A."/>
            <person name="Yadav S."/>
            <person name="Young G."/>
            <person name="Yu Q."/>
            <person name="Zembek L."/>
            <person name="Zhong D."/>
            <person name="Zimmer A."/>
            <person name="Zwirko Z."/>
            <person name="Jaffe D.B."/>
            <person name="Alvarez P."/>
            <person name="Brockman W."/>
            <person name="Butler J."/>
            <person name="Chin C."/>
            <person name="Gnerre S."/>
            <person name="MacCallum I."/>
            <person name="Graves J.A."/>
            <person name="Ponting C.P."/>
            <person name="Breen M."/>
            <person name="Samollow P.B."/>
            <person name="Lander E.S."/>
            <person name="Lindblad-Toh K."/>
        </authorList>
    </citation>
    <scope>NUCLEOTIDE SEQUENCE [LARGE SCALE GENOMIC DNA]</scope>
</reference>
<reference evidence="3" key="2">
    <citation type="submission" date="2025-08" db="UniProtKB">
        <authorList>
            <consortium name="Ensembl"/>
        </authorList>
    </citation>
    <scope>IDENTIFICATION</scope>
</reference>
<dbReference type="GeneTree" id="ENSGT01150000287497"/>
<evidence type="ECO:0000313" key="3">
    <source>
        <dbReference type="Ensembl" id="ENSMODP00000058351.1"/>
    </source>
</evidence>
<dbReference type="Proteomes" id="UP000002280">
    <property type="component" value="Unplaced"/>
</dbReference>
<evidence type="ECO:0000256" key="1">
    <source>
        <dbReference type="PROSITE-ProRule" id="PRU00042"/>
    </source>
</evidence>
<keyword evidence="1" id="KW-0862">Zinc</keyword>
<proteinExistence type="predicted"/>
<evidence type="ECO:0000259" key="2">
    <source>
        <dbReference type="PROSITE" id="PS50157"/>
    </source>
</evidence>
<dbReference type="PROSITE" id="PS50157">
    <property type="entry name" value="ZINC_FINGER_C2H2_2"/>
    <property type="match status" value="1"/>
</dbReference>
<dbReference type="GO" id="GO:0008270">
    <property type="term" value="F:zinc ion binding"/>
    <property type="evidence" value="ECO:0007669"/>
    <property type="project" value="UniProtKB-KW"/>
</dbReference>
<dbReference type="AlphaFoldDB" id="A0A5F8HEM1"/>
<accession>A0A5F8HEM1</accession>